<evidence type="ECO:0000259" key="8">
    <source>
        <dbReference type="PROSITE" id="PS51918"/>
    </source>
</evidence>
<keyword evidence="6" id="KW-0411">Iron-sulfur</keyword>
<dbReference type="InterPro" id="IPR002792">
    <property type="entry name" value="TRAM_dom"/>
</dbReference>
<dbReference type="GO" id="GO:0051539">
    <property type="term" value="F:4 iron, 4 sulfur cluster binding"/>
    <property type="evidence" value="ECO:0007669"/>
    <property type="project" value="UniProtKB-KW"/>
</dbReference>
<evidence type="ECO:0000256" key="3">
    <source>
        <dbReference type="ARBA" id="ARBA00022691"/>
    </source>
</evidence>
<evidence type="ECO:0000313" key="9">
    <source>
        <dbReference type="EMBL" id="AEF96200.1"/>
    </source>
</evidence>
<dbReference type="KEGG" id="mig:Metig_0650"/>
<keyword evidence="5" id="KW-0408">Iron</keyword>
<sequence>MKALIIDCLATVDGKKLLTRDVIGAGPRTVKGILKSEGIDAKIVPLEYFKVDDVKDYDLFFISGMTVDFKSVKNLVDKINENRDENQKIIIGGPIANDLYLLEKIEGDISIVGEGEITIRELIKKDFNAENVEGTTYYDYDKEELKINPLREIVKNMKLITPSTEIEDYPNYFSARVYVEVVRGCSNFKRALLLCDNKICNLCENGTIRCPLNINPGCGFCSVPSTFGYARSRDLEDILSEIEDLFKRGVKRVVLSAPDFLDYQREDDILINPKEPHPNYEAIEELLSNIYDLKIKYNANVSIENVKANLFDEKVAKIISKYLPNTPIYIGCETGDEMHSKLLGRPSLPEDVLKAVKIAKKYNLRPQVYFIYGLPGQNLESAINTINFMEKIKNYIDKITVYKFKPLPMSAFENSKPTMDKSSIMIKEKAREINKYIKKRYLGKKVEVIISERHFKNKKDAVGYMVSGGPMVVVKNGAEYIGKTVKVKIIKTYEKFVEGIILKD</sequence>
<dbReference type="InterPro" id="IPR051198">
    <property type="entry name" value="BchE-like"/>
</dbReference>
<dbReference type="Proteomes" id="UP000009227">
    <property type="component" value="Chromosome"/>
</dbReference>
<keyword evidence="3" id="KW-0949">S-adenosyl-L-methionine</keyword>
<dbReference type="SMART" id="SM00729">
    <property type="entry name" value="Elp3"/>
    <property type="match status" value="1"/>
</dbReference>
<evidence type="ECO:0000256" key="1">
    <source>
        <dbReference type="ARBA" id="ARBA00001966"/>
    </source>
</evidence>
<dbReference type="InterPro" id="IPR058240">
    <property type="entry name" value="rSAM_sf"/>
</dbReference>
<dbReference type="SUPFAM" id="SSF102114">
    <property type="entry name" value="Radical SAM enzymes"/>
    <property type="match status" value="1"/>
</dbReference>
<dbReference type="Pfam" id="PF04055">
    <property type="entry name" value="Radical_SAM"/>
    <property type="match status" value="1"/>
</dbReference>
<dbReference type="HOGENOM" id="CLU_508670_0_0_2"/>
<evidence type="ECO:0000256" key="2">
    <source>
        <dbReference type="ARBA" id="ARBA00022485"/>
    </source>
</evidence>
<dbReference type="PROSITE" id="PS50926">
    <property type="entry name" value="TRAM"/>
    <property type="match status" value="1"/>
</dbReference>
<dbReference type="GO" id="GO:0003824">
    <property type="term" value="F:catalytic activity"/>
    <property type="evidence" value="ECO:0007669"/>
    <property type="project" value="InterPro"/>
</dbReference>
<dbReference type="GO" id="GO:0046872">
    <property type="term" value="F:metal ion binding"/>
    <property type="evidence" value="ECO:0007669"/>
    <property type="project" value="UniProtKB-KW"/>
</dbReference>
<dbReference type="OrthoDB" id="2305at2157"/>
<dbReference type="GeneID" id="10643490"/>
<keyword evidence="2" id="KW-0004">4Fe-4S</keyword>
<dbReference type="EMBL" id="CP002737">
    <property type="protein sequence ID" value="AEF96200.1"/>
    <property type="molecule type" value="Genomic_DNA"/>
</dbReference>
<evidence type="ECO:0000256" key="4">
    <source>
        <dbReference type="ARBA" id="ARBA00022723"/>
    </source>
</evidence>
<dbReference type="AlphaFoldDB" id="F6BCI9"/>
<dbReference type="SFLD" id="SFLDG01082">
    <property type="entry name" value="B12-binding_domain_containing"/>
    <property type="match status" value="1"/>
</dbReference>
<organism evidence="10">
    <name type="scientific">Methanotorris igneus (strain DSM 5666 / JCM 11834 / Kol 5)</name>
    <dbReference type="NCBI Taxonomy" id="880724"/>
    <lineage>
        <taxon>Archaea</taxon>
        <taxon>Methanobacteriati</taxon>
        <taxon>Methanobacteriota</taxon>
        <taxon>Methanomada group</taxon>
        <taxon>Methanococci</taxon>
        <taxon>Methanococcales</taxon>
        <taxon>Methanocaldococcaceae</taxon>
        <taxon>Methanotorris</taxon>
    </lineage>
</organism>
<feature type="domain" description="Radical SAM core" evidence="8">
    <location>
        <begin position="195"/>
        <end position="445"/>
    </location>
</feature>
<protein>
    <submittedName>
        <fullName evidence="9">Radical SAM domain protein</fullName>
    </submittedName>
</protein>
<dbReference type="RefSeq" id="WP_013798803.1">
    <property type="nucleotide sequence ID" value="NC_015562.1"/>
</dbReference>
<dbReference type="PANTHER" id="PTHR43409:SF17">
    <property type="entry name" value="METHYLTHIOTRANSFERASE MJ0865-RELATED"/>
    <property type="match status" value="1"/>
</dbReference>
<dbReference type="Gene3D" id="3.40.50.280">
    <property type="entry name" value="Cobalamin-binding domain"/>
    <property type="match status" value="1"/>
</dbReference>
<gene>
    <name evidence="9" type="ordered locus">Metig_0650</name>
</gene>
<dbReference type="InterPro" id="IPR007197">
    <property type="entry name" value="rSAM"/>
</dbReference>
<dbReference type="PANTHER" id="PTHR43409">
    <property type="entry name" value="ANAEROBIC MAGNESIUM-PROTOPORPHYRIN IX MONOMETHYL ESTER CYCLASE-RELATED"/>
    <property type="match status" value="1"/>
</dbReference>
<feature type="domain" description="TRAM" evidence="7">
    <location>
        <begin position="439"/>
        <end position="503"/>
    </location>
</feature>
<dbReference type="Gene3D" id="3.80.30.20">
    <property type="entry name" value="tm_1862 like domain"/>
    <property type="match status" value="1"/>
</dbReference>
<dbReference type="STRING" id="880724.Metig_0650"/>
<accession>F6BCI9</accession>
<dbReference type="PROSITE" id="PS51918">
    <property type="entry name" value="RADICAL_SAM"/>
    <property type="match status" value="1"/>
</dbReference>
<reference evidence="9 10" key="1">
    <citation type="submission" date="2011-05" db="EMBL/GenBank/DDBJ databases">
        <title>Complete sequence of Methanotorris igneus Kol 5.</title>
        <authorList>
            <consortium name="US DOE Joint Genome Institute"/>
            <person name="Lucas S."/>
            <person name="Han J."/>
            <person name="Lapidus A."/>
            <person name="Cheng J.-F."/>
            <person name="Goodwin L."/>
            <person name="Pitluck S."/>
            <person name="Peters L."/>
            <person name="Mikhailova N."/>
            <person name="Chertkov O."/>
            <person name="Han C."/>
            <person name="Tapia R."/>
            <person name="Land M."/>
            <person name="Hauser L."/>
            <person name="Kyrpides N."/>
            <person name="Ivanova N."/>
            <person name="Pagani I."/>
            <person name="Sieprawska-Lupa M."/>
            <person name="Whitman W."/>
            <person name="Woyke T."/>
        </authorList>
    </citation>
    <scope>NUCLEOTIDE SEQUENCE [LARGE SCALE GENOMIC DNA]</scope>
    <source>
        <strain evidence="10">DSM 5666 / JCM 11834 / Kol 5</strain>
    </source>
</reference>
<dbReference type="Pfam" id="PF01938">
    <property type="entry name" value="TRAM"/>
    <property type="match status" value="1"/>
</dbReference>
<dbReference type="CDD" id="cd01335">
    <property type="entry name" value="Radical_SAM"/>
    <property type="match status" value="1"/>
</dbReference>
<evidence type="ECO:0000259" key="7">
    <source>
        <dbReference type="PROSITE" id="PS50926"/>
    </source>
</evidence>
<comment type="cofactor">
    <cofactor evidence="1">
        <name>[4Fe-4S] cluster</name>
        <dbReference type="ChEBI" id="CHEBI:49883"/>
    </cofactor>
</comment>
<evidence type="ECO:0000256" key="5">
    <source>
        <dbReference type="ARBA" id="ARBA00023004"/>
    </source>
</evidence>
<keyword evidence="10" id="KW-1185">Reference proteome</keyword>
<dbReference type="InterPro" id="IPR006638">
    <property type="entry name" value="Elp3/MiaA/NifB-like_rSAM"/>
</dbReference>
<keyword evidence="4" id="KW-0479">Metal-binding</keyword>
<evidence type="ECO:0000313" key="10">
    <source>
        <dbReference type="Proteomes" id="UP000009227"/>
    </source>
</evidence>
<evidence type="ECO:0000256" key="6">
    <source>
        <dbReference type="ARBA" id="ARBA00023014"/>
    </source>
</evidence>
<dbReference type="InterPro" id="IPR023404">
    <property type="entry name" value="rSAM_horseshoe"/>
</dbReference>
<name>F6BCI9_METIK</name>
<proteinExistence type="predicted"/>
<dbReference type="SFLD" id="SFLDS00029">
    <property type="entry name" value="Radical_SAM"/>
    <property type="match status" value="1"/>
</dbReference>